<keyword evidence="2" id="KW-1185">Reference proteome</keyword>
<dbReference type="Proteomes" id="UP000765509">
    <property type="component" value="Unassembled WGS sequence"/>
</dbReference>
<name>A0A9Q3P743_9BASI</name>
<accession>A0A9Q3P743</accession>
<gene>
    <name evidence="1" type="ORF">O181_091043</name>
</gene>
<dbReference type="Pfam" id="PF02992">
    <property type="entry name" value="Transposase_21"/>
    <property type="match status" value="1"/>
</dbReference>
<dbReference type="EMBL" id="AVOT02057163">
    <property type="protein sequence ID" value="MBW0551328.1"/>
    <property type="molecule type" value="Genomic_DNA"/>
</dbReference>
<comment type="caution">
    <text evidence="1">The sequence shown here is derived from an EMBL/GenBank/DDBJ whole genome shotgun (WGS) entry which is preliminary data.</text>
</comment>
<dbReference type="OrthoDB" id="3039677at2759"/>
<evidence type="ECO:0000313" key="2">
    <source>
        <dbReference type="Proteomes" id="UP000765509"/>
    </source>
</evidence>
<proteinExistence type="predicted"/>
<evidence type="ECO:0000313" key="1">
    <source>
        <dbReference type="EMBL" id="MBW0551328.1"/>
    </source>
</evidence>
<reference evidence="1" key="1">
    <citation type="submission" date="2021-03" db="EMBL/GenBank/DDBJ databases">
        <title>Draft genome sequence of rust myrtle Austropuccinia psidii MF-1, a brazilian biotype.</title>
        <authorList>
            <person name="Quecine M.C."/>
            <person name="Pachon D.M.R."/>
            <person name="Bonatelli M.L."/>
            <person name="Correr F.H."/>
            <person name="Franceschini L.M."/>
            <person name="Leite T.F."/>
            <person name="Margarido G.R.A."/>
            <person name="Almeida C.A."/>
            <person name="Ferrarezi J.A."/>
            <person name="Labate C.A."/>
        </authorList>
    </citation>
    <scope>NUCLEOTIDE SEQUENCE</scope>
    <source>
        <strain evidence="1">MF-1</strain>
    </source>
</reference>
<protein>
    <submittedName>
        <fullName evidence="1">Uncharacterized protein</fullName>
    </submittedName>
</protein>
<sequence>MPRSFSSDSEMNQKVKNQKRAAKSIFVSQNFVDWLKWFMCLPEVELSIETWAKELVQRPSERIDYCHSNAWTKLNSETQKYLNKKGEENVTSFLSFSLFVDWFNPLGNKLSGKQISLGILALTCLNLPPSLRYKTKYTYLAGVIPAPNQPNTTTISNVLKPLVDNLLNLYRTVNIKTFQFPNGQKINVRLGALLGDIIATHKTAGFLSHSANAFCSWCTTTKANIDKMQIKRPQDQYSTKAVSYQIKETRTITERESLARKVGIRWSELNCLPYWDPVKSVVLGVLHNWYEGILQHHF</sequence>
<organism evidence="1 2">
    <name type="scientific">Austropuccinia psidii MF-1</name>
    <dbReference type="NCBI Taxonomy" id="1389203"/>
    <lineage>
        <taxon>Eukaryota</taxon>
        <taxon>Fungi</taxon>
        <taxon>Dikarya</taxon>
        <taxon>Basidiomycota</taxon>
        <taxon>Pucciniomycotina</taxon>
        <taxon>Pucciniomycetes</taxon>
        <taxon>Pucciniales</taxon>
        <taxon>Sphaerophragmiaceae</taxon>
        <taxon>Austropuccinia</taxon>
    </lineage>
</organism>
<dbReference type="InterPro" id="IPR004242">
    <property type="entry name" value="Transposase_21"/>
</dbReference>
<dbReference type="AlphaFoldDB" id="A0A9Q3P743"/>